<evidence type="ECO:0000313" key="2">
    <source>
        <dbReference type="Proteomes" id="UP000237839"/>
    </source>
</evidence>
<gene>
    <name evidence="1" type="ORF">S2091_3042</name>
</gene>
<dbReference type="OrthoDB" id="8704246at2"/>
<accession>A0A2S9GXE1</accession>
<sequence length="96" mass="11265">MMRDIEIIMNSFFKIFCHVQNENVIDGQPSECTEVSFQATPEIFRAVAAFLIECADKVEVQQICDVDHFHLQDQWKEWKSVYPDVIVFPVKNNLEK</sequence>
<proteinExistence type="predicted"/>
<dbReference type="AlphaFoldDB" id="A0A2S9GXE1"/>
<name>A0A2S9GXE1_9BURK</name>
<organism evidence="1 2">
    <name type="scientific">Solimicrobium silvestre</name>
    <dbReference type="NCBI Taxonomy" id="2099400"/>
    <lineage>
        <taxon>Bacteria</taxon>
        <taxon>Pseudomonadati</taxon>
        <taxon>Pseudomonadota</taxon>
        <taxon>Betaproteobacteria</taxon>
        <taxon>Burkholderiales</taxon>
        <taxon>Oxalobacteraceae</taxon>
        <taxon>Solimicrobium</taxon>
    </lineage>
</organism>
<dbReference type="RefSeq" id="WP_133166924.1">
    <property type="nucleotide sequence ID" value="NZ_PUGF01000014.1"/>
</dbReference>
<dbReference type="Proteomes" id="UP000237839">
    <property type="component" value="Unassembled WGS sequence"/>
</dbReference>
<reference evidence="1 2" key="1">
    <citation type="submission" date="2018-02" db="EMBL/GenBank/DDBJ databases">
        <title>Solimicrobium silvestre gen. nov., sp. nov., isolated from alpine forest soil.</title>
        <authorList>
            <person name="Margesin R."/>
            <person name="Albuquerque L."/>
            <person name="Zhang D.-C."/>
            <person name="Froufe H.J.C."/>
            <person name="Severino R."/>
            <person name="Roxo I."/>
            <person name="Egas C."/>
            <person name="Da Costa M.S."/>
        </authorList>
    </citation>
    <scope>NUCLEOTIDE SEQUENCE [LARGE SCALE GENOMIC DNA]</scope>
    <source>
        <strain evidence="1 2">S20-91</strain>
    </source>
</reference>
<keyword evidence="2" id="KW-1185">Reference proteome</keyword>
<dbReference type="EMBL" id="PUGF01000014">
    <property type="protein sequence ID" value="PRC92383.1"/>
    <property type="molecule type" value="Genomic_DNA"/>
</dbReference>
<dbReference type="Pfam" id="PF15566">
    <property type="entry name" value="Imm32"/>
    <property type="match status" value="1"/>
</dbReference>
<evidence type="ECO:0000313" key="1">
    <source>
        <dbReference type="EMBL" id="PRC92383.1"/>
    </source>
</evidence>
<protein>
    <submittedName>
        <fullName evidence="1">Uncharacterized protein</fullName>
    </submittedName>
</protein>
<comment type="caution">
    <text evidence="1">The sequence shown here is derived from an EMBL/GenBank/DDBJ whole genome shotgun (WGS) entry which is preliminary data.</text>
</comment>
<dbReference type="InterPro" id="IPR029083">
    <property type="entry name" value="Imm32"/>
</dbReference>